<dbReference type="GO" id="GO:0004185">
    <property type="term" value="F:serine-type carboxypeptidase activity"/>
    <property type="evidence" value="ECO:0007669"/>
    <property type="project" value="InterPro"/>
</dbReference>
<protein>
    <submittedName>
        <fullName evidence="3">Peptidase_S10 domain-containing protein</fullName>
    </submittedName>
</protein>
<dbReference type="Pfam" id="PF00450">
    <property type="entry name" value="Peptidase_S10"/>
    <property type="match status" value="1"/>
</dbReference>
<dbReference type="STRING" id="174720.A0A0N5BEX5"/>
<evidence type="ECO:0000313" key="2">
    <source>
        <dbReference type="Proteomes" id="UP000046392"/>
    </source>
</evidence>
<keyword evidence="2" id="KW-1185">Reference proteome</keyword>
<evidence type="ECO:0000256" key="1">
    <source>
        <dbReference type="ARBA" id="ARBA00009431"/>
    </source>
</evidence>
<dbReference type="Proteomes" id="UP000046392">
    <property type="component" value="Unplaced"/>
</dbReference>
<reference evidence="3" key="1">
    <citation type="submission" date="2017-02" db="UniProtKB">
        <authorList>
            <consortium name="WormBaseParasite"/>
        </authorList>
    </citation>
    <scope>IDENTIFICATION</scope>
</reference>
<evidence type="ECO:0000313" key="3">
    <source>
        <dbReference type="WBParaSite" id="SPAL_0000454500.1"/>
    </source>
</evidence>
<dbReference type="Gene3D" id="3.40.50.1820">
    <property type="entry name" value="alpha/beta hydrolase"/>
    <property type="match status" value="1"/>
</dbReference>
<dbReference type="InterPro" id="IPR001563">
    <property type="entry name" value="Peptidase_S10"/>
</dbReference>
<name>A0A0N5BEX5_STREA</name>
<comment type="similarity">
    <text evidence="1">Belongs to the peptidase S10 family.</text>
</comment>
<dbReference type="InterPro" id="IPR029058">
    <property type="entry name" value="AB_hydrolase_fold"/>
</dbReference>
<accession>A0A0N5BEX5</accession>
<dbReference type="GO" id="GO:0006508">
    <property type="term" value="P:proteolysis"/>
    <property type="evidence" value="ECO:0007669"/>
    <property type="project" value="InterPro"/>
</dbReference>
<dbReference type="WBParaSite" id="SPAL_0000454500.1">
    <property type="protein sequence ID" value="SPAL_0000454500.1"/>
    <property type="gene ID" value="SPAL_0000454500"/>
</dbReference>
<sequence length="128" mass="14954">MLFHILDYVQKFSFCSDTLNYTSLYKYFSLKDTFKSIMALNYPLRTLIYTDDVDLACGMMESQLFDEDMNKDVQAMYGSSYSSRKEWTYQYGHGYYPTLACYQKSFKMTPNFSLDLLSVKGGSHFVPT</sequence>
<organism evidence="2 3">
    <name type="scientific">Strongyloides papillosus</name>
    <name type="common">Intestinal threadworm</name>
    <dbReference type="NCBI Taxonomy" id="174720"/>
    <lineage>
        <taxon>Eukaryota</taxon>
        <taxon>Metazoa</taxon>
        <taxon>Ecdysozoa</taxon>
        <taxon>Nematoda</taxon>
        <taxon>Chromadorea</taxon>
        <taxon>Rhabditida</taxon>
        <taxon>Tylenchina</taxon>
        <taxon>Panagrolaimomorpha</taxon>
        <taxon>Strongyloidoidea</taxon>
        <taxon>Strongyloididae</taxon>
        <taxon>Strongyloides</taxon>
    </lineage>
</organism>
<dbReference type="AlphaFoldDB" id="A0A0N5BEX5"/>
<dbReference type="SUPFAM" id="SSF53474">
    <property type="entry name" value="alpha/beta-Hydrolases"/>
    <property type="match status" value="1"/>
</dbReference>
<proteinExistence type="inferred from homology"/>